<evidence type="ECO:0000256" key="3">
    <source>
        <dbReference type="ARBA" id="ARBA00020444"/>
    </source>
</evidence>
<dbReference type="SUPFAM" id="SSF55347">
    <property type="entry name" value="Glyceraldehyde-3-phosphate dehydrogenase-like, C-terminal domain"/>
    <property type="match status" value="1"/>
</dbReference>
<comment type="pathway">
    <text evidence="1">Carbohydrate degradation; pentose phosphate pathway; D-ribulose 5-phosphate from D-glucose 6-phosphate (oxidative stage): step 1/3.</text>
</comment>
<dbReference type="GO" id="GO:0009051">
    <property type="term" value="P:pentose-phosphate shunt, oxidative branch"/>
    <property type="evidence" value="ECO:0007669"/>
    <property type="project" value="TreeGrafter"/>
</dbReference>
<evidence type="ECO:0000256" key="5">
    <source>
        <dbReference type="ARBA" id="ARBA00023002"/>
    </source>
</evidence>
<dbReference type="GO" id="GO:0006006">
    <property type="term" value="P:glucose metabolic process"/>
    <property type="evidence" value="ECO:0007669"/>
    <property type="project" value="InterPro"/>
</dbReference>
<dbReference type="EC" id="1.1.1.49" evidence="2"/>
<dbReference type="Proteomes" id="UP000439903">
    <property type="component" value="Unassembled WGS sequence"/>
</dbReference>
<dbReference type="GO" id="GO:0050661">
    <property type="term" value="F:NADP binding"/>
    <property type="evidence" value="ECO:0007669"/>
    <property type="project" value="InterPro"/>
</dbReference>
<dbReference type="PANTHER" id="PTHR23429">
    <property type="entry name" value="GLUCOSE-6-PHOSPHATE 1-DEHYDROGENASE G6PD"/>
    <property type="match status" value="1"/>
</dbReference>
<dbReference type="EMBL" id="WTPW01000487">
    <property type="protein sequence ID" value="KAF0506644.1"/>
    <property type="molecule type" value="Genomic_DNA"/>
</dbReference>
<sequence length="91" mass="10633">MQNHLLQILSIVAMERPISLNSVMKKFGAERYYPWKIQNLMINNKHWKGVPFIFKCGKALNEQQTEIQAQIQHVSGNLFKNAPRNELVIRV</sequence>
<dbReference type="PANTHER" id="PTHR23429:SF0">
    <property type="entry name" value="GLUCOSE-6-PHOSPHATE 1-DEHYDROGENASE"/>
    <property type="match status" value="1"/>
</dbReference>
<evidence type="ECO:0000256" key="1">
    <source>
        <dbReference type="ARBA" id="ARBA00004937"/>
    </source>
</evidence>
<evidence type="ECO:0000313" key="8">
    <source>
        <dbReference type="EMBL" id="KAF0506644.1"/>
    </source>
</evidence>
<organism evidence="8 9">
    <name type="scientific">Gigaspora margarita</name>
    <dbReference type="NCBI Taxonomy" id="4874"/>
    <lineage>
        <taxon>Eukaryota</taxon>
        <taxon>Fungi</taxon>
        <taxon>Fungi incertae sedis</taxon>
        <taxon>Mucoromycota</taxon>
        <taxon>Glomeromycotina</taxon>
        <taxon>Glomeromycetes</taxon>
        <taxon>Diversisporales</taxon>
        <taxon>Gigasporaceae</taxon>
        <taxon>Gigaspora</taxon>
    </lineage>
</organism>
<keyword evidence="6" id="KW-0119">Carbohydrate metabolism</keyword>
<evidence type="ECO:0000256" key="2">
    <source>
        <dbReference type="ARBA" id="ARBA00013019"/>
    </source>
</evidence>
<dbReference type="AlphaFoldDB" id="A0A8H4AKI5"/>
<dbReference type="InterPro" id="IPR001282">
    <property type="entry name" value="G6P_DH"/>
</dbReference>
<dbReference type="GO" id="GO:0004345">
    <property type="term" value="F:glucose-6-phosphate dehydrogenase activity"/>
    <property type="evidence" value="ECO:0007669"/>
    <property type="project" value="UniProtKB-EC"/>
</dbReference>
<evidence type="ECO:0000259" key="7">
    <source>
        <dbReference type="Pfam" id="PF02781"/>
    </source>
</evidence>
<name>A0A8H4AKI5_GIGMA</name>
<keyword evidence="5" id="KW-0560">Oxidoreductase</keyword>
<gene>
    <name evidence="8" type="ORF">F8M41_019121</name>
</gene>
<reference evidence="8 9" key="1">
    <citation type="journal article" date="2019" name="Environ. Microbiol.">
        <title>At the nexus of three kingdoms: the genome of the mycorrhizal fungus Gigaspora margarita provides insights into plant, endobacterial and fungal interactions.</title>
        <authorList>
            <person name="Venice F."/>
            <person name="Ghignone S."/>
            <person name="Salvioli di Fossalunga A."/>
            <person name="Amselem J."/>
            <person name="Novero M."/>
            <person name="Xianan X."/>
            <person name="Sedzielewska Toro K."/>
            <person name="Morin E."/>
            <person name="Lipzen A."/>
            <person name="Grigoriev I.V."/>
            <person name="Henrissat B."/>
            <person name="Martin F.M."/>
            <person name="Bonfante P."/>
        </authorList>
    </citation>
    <scope>NUCLEOTIDE SEQUENCE [LARGE SCALE GENOMIC DNA]</scope>
    <source>
        <strain evidence="8 9">BEG34</strain>
    </source>
</reference>
<dbReference type="InterPro" id="IPR022675">
    <property type="entry name" value="G6P_DH_C"/>
</dbReference>
<evidence type="ECO:0000256" key="4">
    <source>
        <dbReference type="ARBA" id="ARBA00022857"/>
    </source>
</evidence>
<dbReference type="Gene3D" id="3.30.360.10">
    <property type="entry name" value="Dihydrodipicolinate Reductase, domain 2"/>
    <property type="match status" value="2"/>
</dbReference>
<feature type="domain" description="Glucose-6-phosphate dehydrogenase C-terminal" evidence="7">
    <location>
        <begin position="39"/>
        <end position="91"/>
    </location>
</feature>
<dbReference type="Pfam" id="PF02781">
    <property type="entry name" value="G6PD_C"/>
    <property type="match status" value="1"/>
</dbReference>
<keyword evidence="9" id="KW-1185">Reference proteome</keyword>
<evidence type="ECO:0000256" key="6">
    <source>
        <dbReference type="ARBA" id="ARBA00023277"/>
    </source>
</evidence>
<protein>
    <recommendedName>
        <fullName evidence="3">Glucose-6-phosphate 1-dehydrogenase</fullName>
        <ecNumber evidence="2">1.1.1.49</ecNumber>
    </recommendedName>
</protein>
<dbReference type="OrthoDB" id="60984at2759"/>
<comment type="caution">
    <text evidence="8">The sequence shown here is derived from an EMBL/GenBank/DDBJ whole genome shotgun (WGS) entry which is preliminary data.</text>
</comment>
<keyword evidence="4" id="KW-0521">NADP</keyword>
<accession>A0A8H4AKI5</accession>
<evidence type="ECO:0000313" key="9">
    <source>
        <dbReference type="Proteomes" id="UP000439903"/>
    </source>
</evidence>
<proteinExistence type="predicted"/>
<dbReference type="PRINTS" id="PR00079">
    <property type="entry name" value="G6PDHDRGNASE"/>
</dbReference>